<keyword evidence="5" id="KW-0234">DNA repair</keyword>
<keyword evidence="3" id="KW-0227">DNA damage</keyword>
<dbReference type="PANTHER" id="PTHR12749">
    <property type="entry name" value="EXCISION REPAIR CROSS-COMPLEMENTING 1 ERCC1"/>
    <property type="match status" value="1"/>
</dbReference>
<dbReference type="InterPro" id="IPR011335">
    <property type="entry name" value="Restrct_endonuc-II-like"/>
</dbReference>
<dbReference type="GO" id="GO:0070522">
    <property type="term" value="C:ERCC4-ERCC1 complex"/>
    <property type="evidence" value="ECO:0007669"/>
    <property type="project" value="TreeGrafter"/>
</dbReference>
<evidence type="ECO:0000256" key="1">
    <source>
        <dbReference type="ARBA" id="ARBA00004123"/>
    </source>
</evidence>
<sequence>MDVGAQNRSNKPCIIISPRQRGNPLIRHLTNVVPVEGETHYDYKITEEIQVLFLSLKYHRMHRCYIKTRLQHLRSYRIKNPFIICQIDITDPQEFIDELTVATFALGYRILLSWSARESAAILEILRIDGQKGLELLSKKRDSDHLQTVKDIISCVKSVNVTDASVLSKRFDTVKHLMHITTEDVDRIHGLGKRKVKALLSAFSDDFF</sequence>
<evidence type="ECO:0000256" key="2">
    <source>
        <dbReference type="ARBA" id="ARBA00008283"/>
    </source>
</evidence>
<comment type="similarity">
    <text evidence="2">Belongs to the ERCC1/RAD10/SWI10 family.</text>
</comment>
<reference evidence="8" key="2">
    <citation type="submission" date="2021-05" db="EMBL/GenBank/DDBJ databases">
        <authorList>
            <person name="Pain A."/>
        </authorList>
    </citation>
    <scope>NUCLEOTIDE SEQUENCE</scope>
    <source>
        <strain evidence="8">1802A</strain>
    </source>
</reference>
<dbReference type="InterPro" id="IPR004579">
    <property type="entry name" value="ERCC1/RAD10/SWI10"/>
</dbReference>
<dbReference type="SUPFAM" id="SSF47781">
    <property type="entry name" value="RuvA domain 2-like"/>
    <property type="match status" value="1"/>
</dbReference>
<evidence type="ECO:0000259" key="7">
    <source>
        <dbReference type="Pfam" id="PF03834"/>
    </source>
</evidence>
<dbReference type="SUPFAM" id="SSF52980">
    <property type="entry name" value="Restriction endonuclease-like"/>
    <property type="match status" value="1"/>
</dbReference>
<dbReference type="Proteomes" id="UP001195914">
    <property type="component" value="Unassembled WGS sequence"/>
</dbReference>
<keyword evidence="4" id="KW-0238">DNA-binding</keyword>
<dbReference type="GO" id="GO:0006302">
    <property type="term" value="P:double-strand break repair"/>
    <property type="evidence" value="ECO:0007669"/>
    <property type="project" value="UniProtKB-ARBA"/>
</dbReference>
<comment type="subcellular location">
    <subcellularLocation>
        <location evidence="1">Nucleus</location>
    </subcellularLocation>
</comment>
<dbReference type="PANTHER" id="PTHR12749:SF0">
    <property type="entry name" value="DNA EXCISION REPAIR PROTEIN ERCC-1"/>
    <property type="match status" value="1"/>
</dbReference>
<evidence type="ECO:0000256" key="4">
    <source>
        <dbReference type="ARBA" id="ARBA00023125"/>
    </source>
</evidence>
<keyword evidence="6" id="KW-0539">Nucleus</keyword>
<dbReference type="EMBL" id="JAHBMH010000033">
    <property type="protein sequence ID" value="KAK1937499.1"/>
    <property type="molecule type" value="Genomic_DNA"/>
</dbReference>
<comment type="caution">
    <text evidence="8">The sequence shown here is derived from an EMBL/GenBank/DDBJ whole genome shotgun (WGS) entry which is preliminary data.</text>
</comment>
<dbReference type="NCBIfam" id="TIGR00597">
    <property type="entry name" value="rad10"/>
    <property type="match status" value="1"/>
</dbReference>
<dbReference type="GO" id="GO:0070914">
    <property type="term" value="P:UV-damage excision repair"/>
    <property type="evidence" value="ECO:0007669"/>
    <property type="project" value="TreeGrafter"/>
</dbReference>
<dbReference type="GO" id="GO:0003697">
    <property type="term" value="F:single-stranded DNA binding"/>
    <property type="evidence" value="ECO:0007669"/>
    <property type="project" value="TreeGrafter"/>
</dbReference>
<name>A0AAD9GFG5_BABDI</name>
<dbReference type="InterPro" id="IPR010994">
    <property type="entry name" value="RuvA_2-like"/>
</dbReference>
<protein>
    <recommendedName>
        <fullName evidence="7">ERCC1-like central domain-containing protein</fullName>
    </recommendedName>
</protein>
<keyword evidence="9" id="KW-1185">Reference proteome</keyword>
<dbReference type="Gene3D" id="1.10.150.20">
    <property type="entry name" value="5' to 3' exonuclease, C-terminal subdomain"/>
    <property type="match status" value="1"/>
</dbReference>
<dbReference type="GO" id="GO:0000110">
    <property type="term" value="C:nucleotide-excision repair factor 1 complex"/>
    <property type="evidence" value="ECO:0007669"/>
    <property type="project" value="TreeGrafter"/>
</dbReference>
<evidence type="ECO:0000256" key="6">
    <source>
        <dbReference type="ARBA" id="ARBA00023242"/>
    </source>
</evidence>
<dbReference type="AlphaFoldDB" id="A0AAD9GFG5"/>
<evidence type="ECO:0000313" key="9">
    <source>
        <dbReference type="Proteomes" id="UP001195914"/>
    </source>
</evidence>
<reference evidence="8" key="1">
    <citation type="journal article" date="2014" name="Nucleic Acids Res.">
        <title>The evolutionary dynamics of variant antigen genes in Babesia reveal a history of genomic innovation underlying host-parasite interaction.</title>
        <authorList>
            <person name="Jackson A.P."/>
            <person name="Otto T.D."/>
            <person name="Darby A."/>
            <person name="Ramaprasad A."/>
            <person name="Xia D."/>
            <person name="Echaide I.E."/>
            <person name="Farber M."/>
            <person name="Gahlot S."/>
            <person name="Gamble J."/>
            <person name="Gupta D."/>
            <person name="Gupta Y."/>
            <person name="Jackson L."/>
            <person name="Malandrin L."/>
            <person name="Malas T.B."/>
            <person name="Moussa E."/>
            <person name="Nair M."/>
            <person name="Reid A.J."/>
            <person name="Sanders M."/>
            <person name="Sharma J."/>
            <person name="Tracey A."/>
            <person name="Quail M.A."/>
            <person name="Weir W."/>
            <person name="Wastling J.M."/>
            <person name="Hall N."/>
            <person name="Willadsen P."/>
            <person name="Lingelbach K."/>
            <person name="Shiels B."/>
            <person name="Tait A."/>
            <person name="Berriman M."/>
            <person name="Allred D.R."/>
            <person name="Pain A."/>
        </authorList>
    </citation>
    <scope>NUCLEOTIDE SEQUENCE</scope>
    <source>
        <strain evidence="8">1802A</strain>
    </source>
</reference>
<dbReference type="GO" id="GO:0006312">
    <property type="term" value="P:mitotic recombination"/>
    <property type="evidence" value="ECO:0007669"/>
    <property type="project" value="TreeGrafter"/>
</dbReference>
<accession>A0AAD9GFG5</accession>
<dbReference type="Gene3D" id="3.40.50.10130">
    <property type="match status" value="1"/>
</dbReference>
<dbReference type="GO" id="GO:0003684">
    <property type="term" value="F:damaged DNA binding"/>
    <property type="evidence" value="ECO:0007669"/>
    <property type="project" value="InterPro"/>
</dbReference>
<dbReference type="Pfam" id="PF03834">
    <property type="entry name" value="Rad10"/>
    <property type="match status" value="1"/>
</dbReference>
<organism evidence="8 9">
    <name type="scientific">Babesia divergens</name>
    <dbReference type="NCBI Taxonomy" id="32595"/>
    <lineage>
        <taxon>Eukaryota</taxon>
        <taxon>Sar</taxon>
        <taxon>Alveolata</taxon>
        <taxon>Apicomplexa</taxon>
        <taxon>Aconoidasida</taxon>
        <taxon>Piroplasmida</taxon>
        <taxon>Babesiidae</taxon>
        <taxon>Babesia</taxon>
    </lineage>
</organism>
<evidence type="ECO:0000313" key="8">
    <source>
        <dbReference type="EMBL" id="KAK1937499.1"/>
    </source>
</evidence>
<evidence type="ECO:0000256" key="5">
    <source>
        <dbReference type="ARBA" id="ARBA00023204"/>
    </source>
</evidence>
<feature type="domain" description="ERCC1-like central" evidence="7">
    <location>
        <begin position="14"/>
        <end position="126"/>
    </location>
</feature>
<dbReference type="InterPro" id="IPR047260">
    <property type="entry name" value="ERCC1-like_central_dom"/>
</dbReference>
<proteinExistence type="inferred from homology"/>
<gene>
    <name evidence="8" type="ORF">X943_002316</name>
</gene>
<evidence type="ECO:0000256" key="3">
    <source>
        <dbReference type="ARBA" id="ARBA00022763"/>
    </source>
</evidence>
<dbReference type="CDD" id="cd22325">
    <property type="entry name" value="ERCC1_C-like"/>
    <property type="match status" value="1"/>
</dbReference>